<dbReference type="AlphaFoldDB" id="A0A9P4SGP5"/>
<evidence type="ECO:0000256" key="1">
    <source>
        <dbReference type="SAM" id="MobiDB-lite"/>
    </source>
</evidence>
<dbReference type="Proteomes" id="UP000799429">
    <property type="component" value="Unassembled WGS sequence"/>
</dbReference>
<evidence type="ECO:0000313" key="3">
    <source>
        <dbReference type="EMBL" id="KAF2841477.1"/>
    </source>
</evidence>
<comment type="caution">
    <text evidence="3">The sequence shown here is derived from an EMBL/GenBank/DDBJ whole genome shotgun (WGS) entry which is preliminary data.</text>
</comment>
<evidence type="ECO:0000313" key="4">
    <source>
        <dbReference type="Proteomes" id="UP000799429"/>
    </source>
</evidence>
<dbReference type="GO" id="GO:0030687">
    <property type="term" value="C:preribosome, large subunit precursor"/>
    <property type="evidence" value="ECO:0007669"/>
    <property type="project" value="TreeGrafter"/>
</dbReference>
<dbReference type="InterPro" id="IPR019434">
    <property type="entry name" value="DUF2423"/>
</dbReference>
<dbReference type="PANTHER" id="PTHR28219">
    <property type="entry name" value="UPF0642 PROTEIN YBL028C"/>
    <property type="match status" value="1"/>
</dbReference>
<dbReference type="EMBL" id="MU006091">
    <property type="protein sequence ID" value="KAF2841477.1"/>
    <property type="molecule type" value="Genomic_DNA"/>
</dbReference>
<reference evidence="3" key="1">
    <citation type="journal article" date="2020" name="Stud. Mycol.">
        <title>101 Dothideomycetes genomes: a test case for predicting lifestyles and emergence of pathogens.</title>
        <authorList>
            <person name="Haridas S."/>
            <person name="Albert R."/>
            <person name="Binder M."/>
            <person name="Bloem J."/>
            <person name="Labutti K."/>
            <person name="Salamov A."/>
            <person name="Andreopoulos B."/>
            <person name="Baker S."/>
            <person name="Barry K."/>
            <person name="Bills G."/>
            <person name="Bluhm B."/>
            <person name="Cannon C."/>
            <person name="Castanera R."/>
            <person name="Culley D."/>
            <person name="Daum C."/>
            <person name="Ezra D."/>
            <person name="Gonzalez J."/>
            <person name="Henrissat B."/>
            <person name="Kuo A."/>
            <person name="Liang C."/>
            <person name="Lipzen A."/>
            <person name="Lutzoni F."/>
            <person name="Magnuson J."/>
            <person name="Mondo S."/>
            <person name="Nolan M."/>
            <person name="Ohm R."/>
            <person name="Pangilinan J."/>
            <person name="Park H.-J."/>
            <person name="Ramirez L."/>
            <person name="Alfaro M."/>
            <person name="Sun H."/>
            <person name="Tritt A."/>
            <person name="Yoshinaga Y."/>
            <person name="Zwiers L.-H."/>
            <person name="Turgeon B."/>
            <person name="Goodwin S."/>
            <person name="Spatafora J."/>
            <person name="Crous P."/>
            <person name="Grigoriev I."/>
        </authorList>
    </citation>
    <scope>NUCLEOTIDE SEQUENCE</scope>
    <source>
        <strain evidence="3">CBS 101060</strain>
    </source>
</reference>
<dbReference type="PANTHER" id="PTHR28219:SF1">
    <property type="entry name" value="UPF0642 PROTEIN YBL028C"/>
    <property type="match status" value="1"/>
</dbReference>
<protein>
    <recommendedName>
        <fullName evidence="2">DUF2423 domain-containing protein</fullName>
    </recommendedName>
</protein>
<feature type="region of interest" description="Disordered" evidence="1">
    <location>
        <begin position="40"/>
        <end position="134"/>
    </location>
</feature>
<dbReference type="OrthoDB" id="4087970at2759"/>
<gene>
    <name evidence="3" type="ORF">M501DRAFT_1014277</name>
</gene>
<name>A0A9P4SGP5_9PEZI</name>
<sequence length="134" mass="14943">MAKSLRASVKKANRSKLRTRVFNPTIDARTERLSAKLVELASQPKAPRAEMEVDEEPSKSGADKHKAQESGSNDDMMLDDIVNVVPAGTISQSISEQKKSRVQKQKRRHKPGSKKIVFKQHPMKAKLKAKAGKR</sequence>
<feature type="compositionally biased region" description="Basic residues" evidence="1">
    <location>
        <begin position="100"/>
        <end position="134"/>
    </location>
</feature>
<keyword evidence="4" id="KW-1185">Reference proteome</keyword>
<feature type="compositionally biased region" description="Basic and acidic residues" evidence="1">
    <location>
        <begin position="47"/>
        <end position="68"/>
    </location>
</feature>
<organism evidence="3 4">
    <name type="scientific">Patellaria atrata CBS 101060</name>
    <dbReference type="NCBI Taxonomy" id="1346257"/>
    <lineage>
        <taxon>Eukaryota</taxon>
        <taxon>Fungi</taxon>
        <taxon>Dikarya</taxon>
        <taxon>Ascomycota</taxon>
        <taxon>Pezizomycotina</taxon>
        <taxon>Dothideomycetes</taxon>
        <taxon>Dothideomycetes incertae sedis</taxon>
        <taxon>Patellariales</taxon>
        <taxon>Patellariaceae</taxon>
        <taxon>Patellaria</taxon>
    </lineage>
</organism>
<evidence type="ECO:0000259" key="2">
    <source>
        <dbReference type="Pfam" id="PF10338"/>
    </source>
</evidence>
<proteinExistence type="predicted"/>
<accession>A0A9P4SGP5</accession>
<dbReference type="Pfam" id="PF10338">
    <property type="entry name" value="YBL028C_N"/>
    <property type="match status" value="1"/>
</dbReference>
<feature type="domain" description="DUF2423" evidence="2">
    <location>
        <begin position="1"/>
        <end position="44"/>
    </location>
</feature>